<accession>A0A2N9KG20</accession>
<keyword evidence="1" id="KW-0812">Transmembrane</keyword>
<dbReference type="GeneID" id="99673214"/>
<keyword evidence="1" id="KW-0472">Membrane</keyword>
<evidence type="ECO:0000256" key="1">
    <source>
        <dbReference type="SAM" id="Phobius"/>
    </source>
</evidence>
<proteinExistence type="predicted"/>
<feature type="transmembrane region" description="Helical" evidence="1">
    <location>
        <begin position="41"/>
        <end position="62"/>
    </location>
</feature>
<name>A0A2N9KG20_9LACO</name>
<dbReference type="AlphaFoldDB" id="A0A2N9KG20"/>
<feature type="transmembrane region" description="Helical" evidence="1">
    <location>
        <begin position="14"/>
        <end position="35"/>
    </location>
</feature>
<dbReference type="EMBL" id="OKQR01000006">
    <property type="protein sequence ID" value="SPD94904.1"/>
    <property type="molecule type" value="Genomic_DNA"/>
</dbReference>
<reference evidence="3 4" key="1">
    <citation type="submission" date="2018-02" db="EMBL/GenBank/DDBJ databases">
        <authorList>
            <person name="Cohen D.B."/>
            <person name="Kent A.D."/>
        </authorList>
    </citation>
    <scope>NUCLEOTIDE SEQUENCE [LARGE SCALE GENOMIC DNA]</scope>
    <source>
        <strain evidence="3 4">CECT 9216</strain>
    </source>
</reference>
<evidence type="ECO:0000313" key="4">
    <source>
        <dbReference type="Proteomes" id="UP000237923"/>
    </source>
</evidence>
<dbReference type="EMBL" id="OKQU01000005">
    <property type="protein sequence ID" value="SPE09767.1"/>
    <property type="molecule type" value="Genomic_DNA"/>
</dbReference>
<dbReference type="Proteomes" id="UP000237923">
    <property type="component" value="Unassembled WGS sequence"/>
</dbReference>
<reference evidence="2 5" key="2">
    <citation type="submission" date="2018-02" db="EMBL/GenBank/DDBJ databases">
        <authorList>
            <person name="Rodrigo-Torres L."/>
            <person name="Arahal R. D."/>
            <person name="Lucena T."/>
        </authorList>
    </citation>
    <scope>NUCLEOTIDE SEQUENCE [LARGE SCALE GENOMIC DNA]</scope>
    <source>
        <strain evidence="2 5">CECT 8486</strain>
    </source>
</reference>
<dbReference type="KEGG" id="lsu:A6B45_00350"/>
<evidence type="ECO:0000313" key="3">
    <source>
        <dbReference type="EMBL" id="SPE09767.1"/>
    </source>
</evidence>
<keyword evidence="5" id="KW-1185">Reference proteome</keyword>
<sequence>MKKISNKKKLIKQFLLMDCGALVFGIVFFLITNMIGEKTTILGAAIATIIFWVFDFVLRGFLGKFKEC</sequence>
<keyword evidence="1" id="KW-1133">Transmembrane helix</keyword>
<gene>
    <name evidence="2" type="ORF">LES8486_01962</name>
    <name evidence="3" type="ORF">LES9216_01962</name>
</gene>
<organism evidence="3 4">
    <name type="scientific">Leuconostoc suionicum</name>
    <dbReference type="NCBI Taxonomy" id="1511761"/>
    <lineage>
        <taxon>Bacteria</taxon>
        <taxon>Bacillati</taxon>
        <taxon>Bacillota</taxon>
        <taxon>Bacilli</taxon>
        <taxon>Lactobacillales</taxon>
        <taxon>Lactobacillaceae</taxon>
        <taxon>Leuconostoc</taxon>
    </lineage>
</organism>
<dbReference type="RefSeq" id="WP_072612866.1">
    <property type="nucleotide sequence ID" value="NZ_AP017935.1"/>
</dbReference>
<protein>
    <submittedName>
        <fullName evidence="3">Uncharacterized protein</fullName>
    </submittedName>
</protein>
<evidence type="ECO:0000313" key="2">
    <source>
        <dbReference type="EMBL" id="SPD94904.1"/>
    </source>
</evidence>
<evidence type="ECO:0000313" key="5">
    <source>
        <dbReference type="Proteomes" id="UP000239237"/>
    </source>
</evidence>
<dbReference type="Proteomes" id="UP000239237">
    <property type="component" value="Unassembled WGS sequence"/>
</dbReference>